<evidence type="ECO:0000256" key="2">
    <source>
        <dbReference type="ARBA" id="ARBA00023002"/>
    </source>
</evidence>
<dbReference type="PANTHER" id="PTHR43968:SF6">
    <property type="entry name" value="GLUTATHIONE S-TRANSFERASE OMEGA"/>
    <property type="match status" value="1"/>
</dbReference>
<dbReference type="SUPFAM" id="SSF47616">
    <property type="entry name" value="GST C-terminal domain-like"/>
    <property type="match status" value="1"/>
</dbReference>
<dbReference type="GO" id="GO:0005737">
    <property type="term" value="C:cytoplasm"/>
    <property type="evidence" value="ECO:0007669"/>
    <property type="project" value="InterPro"/>
</dbReference>
<dbReference type="Pfam" id="PF13410">
    <property type="entry name" value="GST_C_2"/>
    <property type="match status" value="1"/>
</dbReference>
<keyword evidence="2" id="KW-0560">Oxidoreductase</keyword>
<dbReference type="InterPro" id="IPR040079">
    <property type="entry name" value="Glutathione_S-Trfase"/>
</dbReference>
<dbReference type="EC" id="2.5.1.18" evidence="5"/>
<protein>
    <submittedName>
        <fullName evidence="5">Glutathione-S transferase omega1</fullName>
        <ecNumber evidence="5">2.5.1.18</ecNumber>
    </submittedName>
</protein>
<keyword evidence="5" id="KW-0808">Transferase</keyword>
<organism evidence="5">
    <name type="scientific">Xenocatantops brachycerus</name>
    <dbReference type="NCBI Taxonomy" id="227619"/>
    <lineage>
        <taxon>Eukaryota</taxon>
        <taxon>Metazoa</taxon>
        <taxon>Ecdysozoa</taxon>
        <taxon>Arthropoda</taxon>
        <taxon>Hexapoda</taxon>
        <taxon>Insecta</taxon>
        <taxon>Pterygota</taxon>
        <taxon>Neoptera</taxon>
        <taxon>Polyneoptera</taxon>
        <taxon>Orthoptera</taxon>
        <taxon>Caelifera</taxon>
        <taxon>Acrididea</taxon>
        <taxon>Acridomorpha</taxon>
        <taxon>Acridoidea</taxon>
        <taxon>Acrididae</taxon>
        <taxon>Catantopinae</taxon>
        <taxon>Xenocatantops</taxon>
    </lineage>
</organism>
<accession>A0A6G7K344</accession>
<dbReference type="PROSITE" id="PS50404">
    <property type="entry name" value="GST_NTER"/>
    <property type="match status" value="1"/>
</dbReference>
<dbReference type="Gene3D" id="3.40.30.10">
    <property type="entry name" value="Glutaredoxin"/>
    <property type="match status" value="1"/>
</dbReference>
<dbReference type="InterPro" id="IPR010987">
    <property type="entry name" value="Glutathione-S-Trfase_C-like"/>
</dbReference>
<reference evidence="5" key="1">
    <citation type="submission" date="2019-07" db="EMBL/GenBank/DDBJ databases">
        <authorList>
            <person name="Ma G."/>
        </authorList>
    </citation>
    <scope>NUCLEOTIDE SEQUENCE</scope>
</reference>
<evidence type="ECO:0000259" key="3">
    <source>
        <dbReference type="PROSITE" id="PS50404"/>
    </source>
</evidence>
<dbReference type="InterPro" id="IPR004045">
    <property type="entry name" value="Glutathione_S-Trfase_N"/>
</dbReference>
<dbReference type="PANTHER" id="PTHR43968">
    <property type="match status" value="1"/>
</dbReference>
<dbReference type="SFLD" id="SFLDS00019">
    <property type="entry name" value="Glutathione_Transferase_(cytos"/>
    <property type="match status" value="1"/>
</dbReference>
<sequence length="241" mass="26961">MGVKYLKKGDPQPPPVGAGKLRLYSMLYCPFAHRPRLVLAAKGVAFEMVDINLKNKPEWYSLLHPQTKVPALEMGGGEVVVESLDISEYLDRKFPDPPLWSADQEKNRRHKQLLESFGKILPSYMKLLGPNASQLVDEAVSSIAAIIKPFENELAKSGTKFFGGARPGMLDYMVWPWAERAEALRSLHPDAKLPLQDFPRLLAWGAAMKQDPAVKETAMSPEAHAAFIKVYRDGTLDYDKL</sequence>
<dbReference type="FunFam" id="3.40.30.10:FF:000123">
    <property type="entry name" value="Glutathione transferase o1"/>
    <property type="match status" value="1"/>
</dbReference>
<name>A0A6G7K344_9ORTH</name>
<dbReference type="GO" id="GO:0045174">
    <property type="term" value="F:glutathione dehydrogenase (ascorbate) activity"/>
    <property type="evidence" value="ECO:0007669"/>
    <property type="project" value="UniProtKB-ARBA"/>
</dbReference>
<dbReference type="InterPro" id="IPR005442">
    <property type="entry name" value="GST_omega"/>
</dbReference>
<feature type="domain" description="GST C-terminal" evidence="4">
    <location>
        <begin position="103"/>
        <end position="227"/>
    </location>
</feature>
<evidence type="ECO:0000259" key="4">
    <source>
        <dbReference type="PROSITE" id="PS50405"/>
    </source>
</evidence>
<dbReference type="PROSITE" id="PS51354">
    <property type="entry name" value="GLUTAREDOXIN_2"/>
    <property type="match status" value="1"/>
</dbReference>
<dbReference type="GO" id="GO:0006749">
    <property type="term" value="P:glutathione metabolic process"/>
    <property type="evidence" value="ECO:0007669"/>
    <property type="project" value="TreeGrafter"/>
</dbReference>
<dbReference type="InterPro" id="IPR036249">
    <property type="entry name" value="Thioredoxin-like_sf"/>
</dbReference>
<dbReference type="InterPro" id="IPR050983">
    <property type="entry name" value="GST_Omega/HSP26"/>
</dbReference>
<proteinExistence type="evidence at transcript level"/>
<dbReference type="InterPro" id="IPR036282">
    <property type="entry name" value="Glutathione-S-Trfase_C_sf"/>
</dbReference>
<evidence type="ECO:0000313" key="5">
    <source>
        <dbReference type="EMBL" id="QII57465.1"/>
    </source>
</evidence>
<dbReference type="Pfam" id="PF13417">
    <property type="entry name" value="GST_N_3"/>
    <property type="match status" value="1"/>
</dbReference>
<feature type="domain" description="GST N-terminal" evidence="3">
    <location>
        <begin position="19"/>
        <end position="98"/>
    </location>
</feature>
<dbReference type="FunFam" id="1.20.1050.10:FF:000009">
    <property type="entry name" value="Glutathione S-transferase omega-1"/>
    <property type="match status" value="1"/>
</dbReference>
<evidence type="ECO:0000256" key="1">
    <source>
        <dbReference type="ARBA" id="ARBA00011067"/>
    </source>
</evidence>
<comment type="similarity">
    <text evidence="1">Belongs to the GST superfamily. Omega family.</text>
</comment>
<dbReference type="PROSITE" id="PS50405">
    <property type="entry name" value="GST_CTER"/>
    <property type="match status" value="1"/>
</dbReference>
<dbReference type="SFLD" id="SFLDG00358">
    <property type="entry name" value="Main_(cytGST)"/>
    <property type="match status" value="1"/>
</dbReference>
<dbReference type="PRINTS" id="PR01625">
    <property type="entry name" value="GSTRNSFRASEO"/>
</dbReference>
<dbReference type="Gene3D" id="1.20.1050.10">
    <property type="match status" value="1"/>
</dbReference>
<dbReference type="EMBL" id="MN227005">
    <property type="protein sequence ID" value="QII57465.1"/>
    <property type="molecule type" value="mRNA"/>
</dbReference>
<dbReference type="SUPFAM" id="SSF52833">
    <property type="entry name" value="Thioredoxin-like"/>
    <property type="match status" value="1"/>
</dbReference>
<dbReference type="GO" id="GO:0004364">
    <property type="term" value="F:glutathione transferase activity"/>
    <property type="evidence" value="ECO:0007669"/>
    <property type="project" value="UniProtKB-EC"/>
</dbReference>
<dbReference type="AlphaFoldDB" id="A0A6G7K344"/>